<dbReference type="PROSITE" id="PS51257">
    <property type="entry name" value="PROKAR_LIPOPROTEIN"/>
    <property type="match status" value="1"/>
</dbReference>
<comment type="caution">
    <text evidence="1">The sequence shown here is derived from an EMBL/GenBank/DDBJ whole genome shotgun (WGS) entry which is preliminary data.</text>
</comment>
<keyword evidence="2" id="KW-1185">Reference proteome</keyword>
<gene>
    <name evidence="1" type="ORF">FO440_00655</name>
</gene>
<dbReference type="InterPro" id="IPR036378">
    <property type="entry name" value="FAS1_dom_sf"/>
</dbReference>
<dbReference type="OrthoDB" id="655802at2"/>
<dbReference type="RefSeq" id="WP_144246305.1">
    <property type="nucleotide sequence ID" value="NZ_VLPK01000001.1"/>
</dbReference>
<accession>A0A556MS01</accession>
<organism evidence="1 2">
    <name type="scientific">Mucilaginibacter corticis</name>
    <dbReference type="NCBI Taxonomy" id="2597670"/>
    <lineage>
        <taxon>Bacteria</taxon>
        <taxon>Pseudomonadati</taxon>
        <taxon>Bacteroidota</taxon>
        <taxon>Sphingobacteriia</taxon>
        <taxon>Sphingobacteriales</taxon>
        <taxon>Sphingobacteriaceae</taxon>
        <taxon>Mucilaginibacter</taxon>
    </lineage>
</organism>
<dbReference type="Proteomes" id="UP000318733">
    <property type="component" value="Unassembled WGS sequence"/>
</dbReference>
<evidence type="ECO:0000313" key="2">
    <source>
        <dbReference type="Proteomes" id="UP000318733"/>
    </source>
</evidence>
<name>A0A556MS01_9SPHI</name>
<sequence length="229" mass="25760">MKNIKIFALLLFAATGLLSCKKSYVIGGDLFKANVNMTTYDYLKTNHAFDTLVIMIDKMQLKNDVNSSGTFFALTNYSIHNYILAKQTQLQIQLNDENFKLKFDSLDFTSLKDSLRAYMFKDKYTRDNLTQTGVYATALDGEKRLINLRPTTDYTNNIFTTDPQYIYLTKVLPLTPGGPVPVDISGVLAADPKQLFTVLCQTTGIITTTGILHVLSNNHTFTYFDAVVN</sequence>
<reference evidence="1 2" key="1">
    <citation type="submission" date="2019-07" db="EMBL/GenBank/DDBJ databases">
        <authorList>
            <person name="Huq M.A."/>
        </authorList>
    </citation>
    <scope>NUCLEOTIDE SEQUENCE [LARGE SCALE GENOMIC DNA]</scope>
    <source>
        <strain evidence="1 2">MAH-19</strain>
    </source>
</reference>
<evidence type="ECO:0008006" key="3">
    <source>
        <dbReference type="Google" id="ProtNLM"/>
    </source>
</evidence>
<proteinExistence type="predicted"/>
<evidence type="ECO:0000313" key="1">
    <source>
        <dbReference type="EMBL" id="TSJ42734.1"/>
    </source>
</evidence>
<dbReference type="EMBL" id="VLPK01000001">
    <property type="protein sequence ID" value="TSJ42734.1"/>
    <property type="molecule type" value="Genomic_DNA"/>
</dbReference>
<protein>
    <recommendedName>
        <fullName evidence="3">FAS1 domain-containing protein</fullName>
    </recommendedName>
</protein>
<dbReference type="Gene3D" id="2.30.180.10">
    <property type="entry name" value="FAS1 domain"/>
    <property type="match status" value="1"/>
</dbReference>
<dbReference type="AlphaFoldDB" id="A0A556MS01"/>